<dbReference type="AlphaFoldDB" id="A0A1G7WG20"/>
<evidence type="ECO:0000256" key="3">
    <source>
        <dbReference type="ARBA" id="ARBA00022741"/>
    </source>
</evidence>
<evidence type="ECO:0000256" key="1">
    <source>
        <dbReference type="ARBA" id="ARBA00005417"/>
    </source>
</evidence>
<dbReference type="RefSeq" id="WP_207508047.1">
    <property type="nucleotide sequence ID" value="NZ_FNCF01000005.1"/>
</dbReference>
<dbReference type="PROSITE" id="PS00211">
    <property type="entry name" value="ABC_TRANSPORTER_1"/>
    <property type="match status" value="1"/>
</dbReference>
<feature type="domain" description="ABC transporter" evidence="6">
    <location>
        <begin position="5"/>
        <end position="234"/>
    </location>
</feature>
<keyword evidence="2" id="KW-0813">Transport</keyword>
<evidence type="ECO:0000313" key="8">
    <source>
        <dbReference type="Proteomes" id="UP000198863"/>
    </source>
</evidence>
<dbReference type="CDD" id="cd03224">
    <property type="entry name" value="ABC_TM1139_LivF_branched"/>
    <property type="match status" value="1"/>
</dbReference>
<dbReference type="Proteomes" id="UP000198863">
    <property type="component" value="Unassembled WGS sequence"/>
</dbReference>
<dbReference type="InterPro" id="IPR003593">
    <property type="entry name" value="AAA+_ATPase"/>
</dbReference>
<name>A0A1G7WG20_9ACTN</name>
<evidence type="ECO:0000259" key="6">
    <source>
        <dbReference type="PROSITE" id="PS50893"/>
    </source>
</evidence>
<protein>
    <submittedName>
        <fullName evidence="7">Branched-chain amino acid transport system ATP-binding protein</fullName>
    </submittedName>
</protein>
<dbReference type="GO" id="GO:0005524">
    <property type="term" value="F:ATP binding"/>
    <property type="evidence" value="ECO:0007669"/>
    <property type="project" value="UniProtKB-KW"/>
</dbReference>
<dbReference type="Pfam" id="PF00005">
    <property type="entry name" value="ABC_tran"/>
    <property type="match status" value="1"/>
</dbReference>
<dbReference type="PANTHER" id="PTHR43820">
    <property type="entry name" value="HIGH-AFFINITY BRANCHED-CHAIN AMINO ACID TRANSPORT ATP-BINDING PROTEIN LIVF"/>
    <property type="match status" value="1"/>
</dbReference>
<keyword evidence="5" id="KW-0029">Amino-acid transport</keyword>
<evidence type="ECO:0000256" key="2">
    <source>
        <dbReference type="ARBA" id="ARBA00022448"/>
    </source>
</evidence>
<sequence>MSALLEVDAVDVSYGDAQALFGLSVTVAEGETLAVIGANGAGKSTLLKTVAGVVRPRRGDVRLDGASLSGVPAHRRVGRGIAMSPEGRRLFPSLTVEENLLVGAHSRRPGPWALDAVYALFPLVAERRARSAANLSGGEQQAVAIGRALMANPRLLLLDEVSLGLAPVVVAQLYAALPQITAQGTTVLVVEQDVHQALAVADRVQCLLEGRTVLEGPADRVDTAALSAAYFGVDA</sequence>
<proteinExistence type="inferred from homology"/>
<evidence type="ECO:0000313" key="7">
    <source>
        <dbReference type="EMBL" id="SDG70709.1"/>
    </source>
</evidence>
<comment type="similarity">
    <text evidence="1">Belongs to the ABC transporter superfamily.</text>
</comment>
<evidence type="ECO:0000256" key="4">
    <source>
        <dbReference type="ARBA" id="ARBA00022840"/>
    </source>
</evidence>
<dbReference type="PROSITE" id="PS50893">
    <property type="entry name" value="ABC_TRANSPORTER_2"/>
    <property type="match status" value="1"/>
</dbReference>
<dbReference type="InterPro" id="IPR017871">
    <property type="entry name" value="ABC_transporter-like_CS"/>
</dbReference>
<accession>A0A1G7WG20</accession>
<dbReference type="InterPro" id="IPR003439">
    <property type="entry name" value="ABC_transporter-like_ATP-bd"/>
</dbReference>
<keyword evidence="4 7" id="KW-0067">ATP-binding</keyword>
<dbReference type="Gene3D" id="3.40.50.300">
    <property type="entry name" value="P-loop containing nucleotide triphosphate hydrolases"/>
    <property type="match status" value="1"/>
</dbReference>
<dbReference type="SMART" id="SM00382">
    <property type="entry name" value="AAA"/>
    <property type="match status" value="1"/>
</dbReference>
<dbReference type="InterPro" id="IPR027417">
    <property type="entry name" value="P-loop_NTPase"/>
</dbReference>
<dbReference type="InterPro" id="IPR052156">
    <property type="entry name" value="BCAA_Transport_ATP-bd_LivF"/>
</dbReference>
<dbReference type="GO" id="GO:0015807">
    <property type="term" value="P:L-amino acid transport"/>
    <property type="evidence" value="ECO:0007669"/>
    <property type="project" value="TreeGrafter"/>
</dbReference>
<dbReference type="EMBL" id="FNCF01000005">
    <property type="protein sequence ID" value="SDG70709.1"/>
    <property type="molecule type" value="Genomic_DNA"/>
</dbReference>
<gene>
    <name evidence="7" type="ORF">SAMN05660324_3318</name>
</gene>
<dbReference type="SUPFAM" id="SSF52540">
    <property type="entry name" value="P-loop containing nucleoside triphosphate hydrolases"/>
    <property type="match status" value="1"/>
</dbReference>
<evidence type="ECO:0000256" key="5">
    <source>
        <dbReference type="ARBA" id="ARBA00022970"/>
    </source>
</evidence>
<keyword evidence="8" id="KW-1185">Reference proteome</keyword>
<dbReference type="GO" id="GO:0015658">
    <property type="term" value="F:branched-chain amino acid transmembrane transporter activity"/>
    <property type="evidence" value="ECO:0007669"/>
    <property type="project" value="TreeGrafter"/>
</dbReference>
<dbReference type="PANTHER" id="PTHR43820:SF4">
    <property type="entry name" value="HIGH-AFFINITY BRANCHED-CHAIN AMINO ACID TRANSPORT ATP-BINDING PROTEIN LIVF"/>
    <property type="match status" value="1"/>
</dbReference>
<reference evidence="8" key="1">
    <citation type="submission" date="2016-10" db="EMBL/GenBank/DDBJ databases">
        <authorList>
            <person name="Varghese N."/>
            <person name="Submissions S."/>
        </authorList>
    </citation>
    <scope>NUCLEOTIDE SEQUENCE [LARGE SCALE GENOMIC DNA]</scope>
    <source>
        <strain evidence="8">DSM 44526</strain>
    </source>
</reference>
<dbReference type="GO" id="GO:0016887">
    <property type="term" value="F:ATP hydrolysis activity"/>
    <property type="evidence" value="ECO:0007669"/>
    <property type="project" value="InterPro"/>
</dbReference>
<organism evidence="7 8">
    <name type="scientific">Klenkia brasiliensis</name>
    <dbReference type="NCBI Taxonomy" id="333142"/>
    <lineage>
        <taxon>Bacteria</taxon>
        <taxon>Bacillati</taxon>
        <taxon>Actinomycetota</taxon>
        <taxon>Actinomycetes</taxon>
        <taxon>Geodermatophilales</taxon>
        <taxon>Geodermatophilaceae</taxon>
        <taxon>Klenkia</taxon>
    </lineage>
</organism>
<keyword evidence="3" id="KW-0547">Nucleotide-binding</keyword>